<dbReference type="VEuPathDB" id="GiardiaDB:QR46_4836"/>
<reference evidence="1 2" key="1">
    <citation type="journal article" date="2015" name="Mol. Biochem. Parasitol.">
        <title>Identification of polymorphic genes for use in assemblage B genotyping assays through comparative genomics of multiple assemblage B Giardia duodenalis isolates.</title>
        <authorList>
            <person name="Wielinga C."/>
            <person name="Thompson R.C."/>
            <person name="Monis P."/>
            <person name="Ryan U."/>
        </authorList>
    </citation>
    <scope>NUCLEOTIDE SEQUENCE [LARGE SCALE GENOMIC DNA]</scope>
    <source>
        <strain evidence="1 2">BAH15c1</strain>
    </source>
</reference>
<proteinExistence type="predicted"/>
<accession>A0A132NMA9</accession>
<sequence length="1632" mass="180212">MLKSFMSGGRYAHNVLVQPSAILQATYCSFTNDGEPENLVLLRSGLLEVYLIEGAAQSTRLEFRTSYQLPPYIRKVSRLLDTQTHRDLIVVSSETELLFLDYDTVLRKIFIKNRRKIDFPGRIQLLESPDQRFIVCWSSAGILSLYSAAEGASCTILRGLPAIHELVDVSITTSTDTATLTDLGLSTTTFLFAVLWADSAHDMYIQMFALTDPSASQASMLKEITRKIPIPSQYCFVRPFGRGDFIVVGPSSLFVLSAKAIDVTPTLHPCASPTSLSNPYTLATSLPKSLFLHDRSGLLLEILFIDDLKRSASQALPLVMRYWGIVSSSLHSVLIRSDVLFLCSYSGPSLLLYVDWNKCKHFSFSLKDTLGVSDSVAAVRRSADREDHCETTSEVFPDDSVGIGHKPEALEPRTFQYLSSSILANNSQLKCATPLILAQITHKGPIVDICYIPIRTTGLFEHNYIRLETPLLSSSELSLNKSTGHFSRLLASSLGHFDNGTRRARQQNSFSPFSGQCTLQFNASTDDTSIANLDDLMQWAFQQTRYSKVIRAKTQAYGAFLSPTLFSTESAICTISGSDHSGSINLYQRKFSHKFSTPIHLPGVLSISRFSSNTLLLRICNQDCKKFGSVILQYWYDNEFTMKLLSGLSLPIDLYNFESYPICAYSNSHEFQGTTSSNFVLMRSPSSLSVIELDTDADRVLTVIYSTTIKDFLFGSLSCSTEEEVSTFKQLPQTYFDTVNITALAVSPNGYTIVIALSNGAIITSRFILKDHTLEAIRYKRFSISDAFLPRNSQVTFNIYSIAVSDEGCVSVCCLGVPYVFLLDMDLRHILDHPSGDFLYIPPCNGYSSSDHVDHSGTEESIRGAQEDNTLSNILAGSSIQAIDDIALLVQLNPTDKHNYVTESECGDIRFAACPYSHNAALKLSTPTELKFVGPSCLVMLSLDGTVHIYAIGKACIGKQVYFICDRMYNYKFSYGETVYLSILKQAESLKDAIYQENAELYLSSKSRNAIMYISLSQQSNVSLGLKPHSPSRAVNKTHEPNSAGNALSFVSEKMNIFIKIFTCVDKFSAILPLSQVKSIPPHNKPFNRAQLIGHHNEQKCNLHCPWSNSYIVYNIDKQSLSLAQRIPSAITCSSTLLPGLPRRLAHIAYYGMLCVGFHSLRPLSSGKEAKDPATRAEINKTSSVVNLKTGDIAEGADELSIPAFQESPVEHYSYSNVTRTFDMLTANYPKCPISMGTIPEALVSQSSYAALRFFTYNLHSTFTVPLPDNAIISGLQYIPLRSDKLPFIVVSYNLPSTEQVDAEDGFVAVYNIKTLYSPKEEYTLELVANFLFSNNTVCDIAPYTNHRIAVSLRTAAVILALITEKDLAKEDISKDTSGLYFGQSMGKPFMSTEYQLLEVYSCTGPALLLKLGTAYSQMTLLDMLKGVTLMNDGLGLACTALDQPRLVIQSQLLQRMIPACIYQTGIDGPILVGDRAGYIHIIKLHSSHGLKTIVSHYVGEQVVCFSPAPGCRGESATIAASKAHASEPQLVEPYPPILYATIGGQIGVIIKVTEQCSTLLRLVENVMQQKGQAHRDSDALIDLCALERYKCLDEDEKQLIVASLLSAKFDGLTADVLAETIGKAVEFAAPW</sequence>
<gene>
    <name evidence="1" type="ORF">QR46_4836</name>
</gene>
<comment type="caution">
    <text evidence="1">The sequence shown here is derived from an EMBL/GenBank/DDBJ whole genome shotgun (WGS) entry which is preliminary data.</text>
</comment>
<evidence type="ECO:0000313" key="1">
    <source>
        <dbReference type="EMBL" id="KWX11207.1"/>
    </source>
</evidence>
<dbReference type="InterPro" id="IPR050358">
    <property type="entry name" value="RSE1/DDB1/CFT1"/>
</dbReference>
<evidence type="ECO:0000313" key="2">
    <source>
        <dbReference type="Proteomes" id="UP000070089"/>
    </source>
</evidence>
<dbReference type="EMBL" id="JXTI01000243">
    <property type="protein sequence ID" value="KWX11207.1"/>
    <property type="molecule type" value="Genomic_DNA"/>
</dbReference>
<dbReference type="GO" id="GO:0016301">
    <property type="term" value="F:kinase activity"/>
    <property type="evidence" value="ECO:0007669"/>
    <property type="project" value="UniProtKB-KW"/>
</dbReference>
<protein>
    <submittedName>
        <fullName evidence="1">Uridine kinase</fullName>
    </submittedName>
</protein>
<dbReference type="Gene3D" id="2.130.10.10">
    <property type="entry name" value="YVTN repeat-like/Quinoprotein amine dehydrogenase"/>
    <property type="match status" value="2"/>
</dbReference>
<dbReference type="Proteomes" id="UP000070089">
    <property type="component" value="Unassembled WGS sequence"/>
</dbReference>
<dbReference type="OrthoDB" id="1434354at2759"/>
<name>A0A132NMA9_GIAIN</name>
<keyword evidence="1" id="KW-0808">Transferase</keyword>
<keyword evidence="1" id="KW-0418">Kinase</keyword>
<dbReference type="InterPro" id="IPR015943">
    <property type="entry name" value="WD40/YVTN_repeat-like_dom_sf"/>
</dbReference>
<organism evidence="1 2">
    <name type="scientific">Giardia duodenalis assemblage B</name>
    <dbReference type="NCBI Taxonomy" id="1394984"/>
    <lineage>
        <taxon>Eukaryota</taxon>
        <taxon>Metamonada</taxon>
        <taxon>Diplomonadida</taxon>
        <taxon>Hexamitidae</taxon>
        <taxon>Giardiinae</taxon>
        <taxon>Giardia</taxon>
    </lineage>
</organism>
<dbReference type="PANTHER" id="PTHR10644">
    <property type="entry name" value="DNA REPAIR/RNA PROCESSING CPSF FAMILY"/>
    <property type="match status" value="1"/>
</dbReference>